<dbReference type="Pfam" id="PF13103">
    <property type="entry name" value="TonB_2"/>
    <property type="match status" value="1"/>
</dbReference>
<evidence type="ECO:0000256" key="4">
    <source>
        <dbReference type="ARBA" id="ARBA00023136"/>
    </source>
</evidence>
<evidence type="ECO:0000256" key="2">
    <source>
        <dbReference type="ARBA" id="ARBA00022692"/>
    </source>
</evidence>
<evidence type="ECO:0000256" key="3">
    <source>
        <dbReference type="ARBA" id="ARBA00022989"/>
    </source>
</evidence>
<name>A0A1M7RW98_9BACT</name>
<reference evidence="5 6" key="1">
    <citation type="submission" date="2016-12" db="EMBL/GenBank/DDBJ databases">
        <authorList>
            <person name="Song W.-J."/>
            <person name="Kurnit D.M."/>
        </authorList>
    </citation>
    <scope>NUCLEOTIDE SEQUENCE [LARGE SCALE GENOMIC DNA]</scope>
    <source>
        <strain evidence="5 6">DSM 11393</strain>
    </source>
</reference>
<proteinExistence type="predicted"/>
<dbReference type="SUPFAM" id="SSF74653">
    <property type="entry name" value="TolA/TonB C-terminal domain"/>
    <property type="match status" value="1"/>
</dbReference>
<accession>A0A1M7RW98</accession>
<organism evidence="5 6">
    <name type="scientific">Desulfovibrio litoralis DSM 11393</name>
    <dbReference type="NCBI Taxonomy" id="1121455"/>
    <lineage>
        <taxon>Bacteria</taxon>
        <taxon>Pseudomonadati</taxon>
        <taxon>Thermodesulfobacteriota</taxon>
        <taxon>Desulfovibrionia</taxon>
        <taxon>Desulfovibrionales</taxon>
        <taxon>Desulfovibrionaceae</taxon>
        <taxon>Desulfovibrio</taxon>
    </lineage>
</organism>
<keyword evidence="6" id="KW-1185">Reference proteome</keyword>
<keyword evidence="3" id="KW-1133">Transmembrane helix</keyword>
<evidence type="ECO:0000313" key="5">
    <source>
        <dbReference type="EMBL" id="SHN50398.1"/>
    </source>
</evidence>
<dbReference type="GO" id="GO:0016020">
    <property type="term" value="C:membrane"/>
    <property type="evidence" value="ECO:0007669"/>
    <property type="project" value="UniProtKB-SubCell"/>
</dbReference>
<comment type="subcellular location">
    <subcellularLocation>
        <location evidence="1">Membrane</location>
        <topology evidence="1">Single-pass membrane protein</topology>
    </subcellularLocation>
</comment>
<dbReference type="Proteomes" id="UP000186469">
    <property type="component" value="Unassembled WGS sequence"/>
</dbReference>
<sequence length="139" mass="15587">MAILKNSFSAFIVFLLVILSLYNLSLAQTTKTNPKVQPVEITVKDAEIRSFMHTIGNLVRQQWNAVPLRDRTNLIATVRVHLLPDGTIKNFVLEESSGSPAYDSSVLSAVSKVKSFPKPPNADLQDLLLKFNYNEMVKR</sequence>
<gene>
    <name evidence="5" type="ORF">SAMN02745728_00240</name>
</gene>
<dbReference type="InterPro" id="IPR006260">
    <property type="entry name" value="TonB/TolA_C"/>
</dbReference>
<evidence type="ECO:0000313" key="6">
    <source>
        <dbReference type="Proteomes" id="UP000186469"/>
    </source>
</evidence>
<dbReference type="Gene3D" id="3.30.1150.10">
    <property type="match status" value="1"/>
</dbReference>
<dbReference type="NCBIfam" id="TIGR01352">
    <property type="entry name" value="tonB_Cterm"/>
    <property type="match status" value="1"/>
</dbReference>
<dbReference type="AlphaFoldDB" id="A0A1M7RW98"/>
<dbReference type="EMBL" id="FRDI01000002">
    <property type="protein sequence ID" value="SHN50398.1"/>
    <property type="molecule type" value="Genomic_DNA"/>
</dbReference>
<keyword evidence="2" id="KW-0812">Transmembrane</keyword>
<protein>
    <submittedName>
        <fullName evidence="5">TolA protein</fullName>
    </submittedName>
</protein>
<evidence type="ECO:0000256" key="1">
    <source>
        <dbReference type="ARBA" id="ARBA00004167"/>
    </source>
</evidence>
<dbReference type="STRING" id="1121455.SAMN02745728_00240"/>
<keyword evidence="4" id="KW-0472">Membrane</keyword>